<dbReference type="RefSeq" id="WP_150998326.1">
    <property type="nucleotide sequence ID" value="NZ_CABVPM010000001.1"/>
</dbReference>
<protein>
    <submittedName>
        <fullName evidence="1">Uncharacterized protein</fullName>
    </submittedName>
</protein>
<evidence type="ECO:0000313" key="1">
    <source>
        <dbReference type="EMBL" id="KAB0640639.1"/>
    </source>
</evidence>
<comment type="caution">
    <text evidence="1">The sequence shown here is derived from an EMBL/GenBank/DDBJ whole genome shotgun (WGS) entry which is preliminary data.</text>
</comment>
<proteinExistence type="predicted"/>
<accession>A0A6L3N3Q5</accession>
<gene>
    <name evidence="1" type="ORF">F7R25_03855</name>
</gene>
<evidence type="ECO:0000313" key="2">
    <source>
        <dbReference type="Proteomes" id="UP000473470"/>
    </source>
</evidence>
<reference evidence="1 2" key="1">
    <citation type="submission" date="2019-09" db="EMBL/GenBank/DDBJ databases">
        <title>Draft genome sequences of 48 bacterial type strains from the CCUG.</title>
        <authorList>
            <person name="Tunovic T."/>
            <person name="Pineiro-Iglesias B."/>
            <person name="Unosson C."/>
            <person name="Inganas E."/>
            <person name="Ohlen M."/>
            <person name="Cardew S."/>
            <person name="Jensie-Markopoulos S."/>
            <person name="Salva-Serra F."/>
            <person name="Jaen-Luchoro D."/>
            <person name="Karlsson R."/>
            <person name="Svensson-Stadler L."/>
            <person name="Chun J."/>
            <person name="Moore E."/>
        </authorList>
    </citation>
    <scope>NUCLEOTIDE SEQUENCE [LARGE SCALE GENOMIC DNA]</scope>
    <source>
        <strain evidence="1 2">CCUG 65686</strain>
    </source>
</reference>
<name>A0A6L3N3Q5_9BURK</name>
<dbReference type="Proteomes" id="UP000473470">
    <property type="component" value="Unassembled WGS sequence"/>
</dbReference>
<dbReference type="AlphaFoldDB" id="A0A6L3N3Q5"/>
<organism evidence="1 2">
    <name type="scientific">Burkholderia stagnalis</name>
    <dbReference type="NCBI Taxonomy" id="1503054"/>
    <lineage>
        <taxon>Bacteria</taxon>
        <taxon>Pseudomonadati</taxon>
        <taxon>Pseudomonadota</taxon>
        <taxon>Betaproteobacteria</taxon>
        <taxon>Burkholderiales</taxon>
        <taxon>Burkholderiaceae</taxon>
        <taxon>Burkholderia</taxon>
        <taxon>Burkholderia cepacia complex</taxon>
    </lineage>
</organism>
<dbReference type="EMBL" id="VZOK01000004">
    <property type="protein sequence ID" value="KAB0640639.1"/>
    <property type="molecule type" value="Genomic_DNA"/>
</dbReference>
<sequence>MSEEKYMDEFARNEQENMAASRSHWDVALANELGIPTTIKSWKSNDRVIVSSPQKQKTKMDIVPWRDSFLPQWKVDLIEKEASMYDNMMKKLAQEHREKQAKAIENNLKGSTL</sequence>